<evidence type="ECO:0000259" key="3">
    <source>
        <dbReference type="PROSITE" id="PS51186"/>
    </source>
</evidence>
<keyword evidence="1 4" id="KW-0808">Transferase</keyword>
<gene>
    <name evidence="4" type="ORF">AWM68_02470</name>
</gene>
<dbReference type="Gene3D" id="3.40.630.30">
    <property type="match status" value="1"/>
</dbReference>
<reference evidence="5" key="1">
    <citation type="submission" date="2016-01" db="EMBL/GenBank/DDBJ databases">
        <title>Draft genome of Chromobacterium sp. F49.</title>
        <authorList>
            <person name="Hong K.W."/>
        </authorList>
    </citation>
    <scope>NUCLEOTIDE SEQUENCE [LARGE SCALE GENOMIC DNA]</scope>
    <source>
        <strain evidence="5">P7IIIA</strain>
    </source>
</reference>
<dbReference type="EMBL" id="LRFC01000001">
    <property type="protein sequence ID" value="KZE69151.1"/>
    <property type="molecule type" value="Genomic_DNA"/>
</dbReference>
<dbReference type="InterPro" id="IPR016181">
    <property type="entry name" value="Acyl_CoA_acyltransferase"/>
</dbReference>
<sequence length="147" mass="16863">MTETIVPFTTDNIEPCIQLYMNVFNSSPWNEAWTYESAKERLTDLVHTPKFLGFLLYEDNDLIGFIAGNGKQSYSGLTFYLAELCINSQIQGKGYGSKLLQHLENELKKRKIQSLYLLTANGGLAEAFYLKNNYQINEHRLVVKKDL</sequence>
<keyword evidence="5" id="KW-1185">Reference proteome</keyword>
<proteinExistence type="predicted"/>
<evidence type="ECO:0000256" key="2">
    <source>
        <dbReference type="ARBA" id="ARBA00023315"/>
    </source>
</evidence>
<dbReference type="CDD" id="cd04301">
    <property type="entry name" value="NAT_SF"/>
    <property type="match status" value="1"/>
</dbReference>
<dbReference type="RefSeq" id="WP_066236497.1">
    <property type="nucleotide sequence ID" value="NZ_LRFC01000001.1"/>
</dbReference>
<evidence type="ECO:0000313" key="4">
    <source>
        <dbReference type="EMBL" id="KZE69151.1"/>
    </source>
</evidence>
<name>A0A161TRW4_9BACL</name>
<dbReference type="AlphaFoldDB" id="A0A161TRW4"/>
<dbReference type="GO" id="GO:0016747">
    <property type="term" value="F:acyltransferase activity, transferring groups other than amino-acyl groups"/>
    <property type="evidence" value="ECO:0007669"/>
    <property type="project" value="InterPro"/>
</dbReference>
<dbReference type="InterPro" id="IPR000182">
    <property type="entry name" value="GNAT_dom"/>
</dbReference>
<evidence type="ECO:0000313" key="5">
    <source>
        <dbReference type="Proteomes" id="UP000076567"/>
    </source>
</evidence>
<comment type="caution">
    <text evidence="4">The sequence shown here is derived from an EMBL/GenBank/DDBJ whole genome shotgun (WGS) entry which is preliminary data.</text>
</comment>
<keyword evidence="2" id="KW-0012">Acyltransferase</keyword>
<organism evidence="4 5">
    <name type="scientific">Fictibacillus phosphorivorans</name>
    <dbReference type="NCBI Taxonomy" id="1221500"/>
    <lineage>
        <taxon>Bacteria</taxon>
        <taxon>Bacillati</taxon>
        <taxon>Bacillota</taxon>
        <taxon>Bacilli</taxon>
        <taxon>Bacillales</taxon>
        <taxon>Fictibacillaceae</taxon>
        <taxon>Fictibacillus</taxon>
    </lineage>
</organism>
<dbReference type="OrthoDB" id="9775804at2"/>
<accession>A0A161TRW4</accession>
<protein>
    <submittedName>
        <fullName evidence="4">GNAT family acetyltransferase</fullName>
    </submittedName>
</protein>
<dbReference type="Pfam" id="PF00583">
    <property type="entry name" value="Acetyltransf_1"/>
    <property type="match status" value="1"/>
</dbReference>
<dbReference type="Proteomes" id="UP000076567">
    <property type="component" value="Unassembled WGS sequence"/>
</dbReference>
<feature type="domain" description="N-acetyltransferase" evidence="3">
    <location>
        <begin position="3"/>
        <end position="147"/>
    </location>
</feature>
<dbReference type="PANTHER" id="PTHR43420">
    <property type="entry name" value="ACETYLTRANSFERASE"/>
    <property type="match status" value="1"/>
</dbReference>
<dbReference type="SUPFAM" id="SSF55729">
    <property type="entry name" value="Acyl-CoA N-acyltransferases (Nat)"/>
    <property type="match status" value="1"/>
</dbReference>
<dbReference type="InterPro" id="IPR050680">
    <property type="entry name" value="YpeA/RimI_acetyltransf"/>
</dbReference>
<evidence type="ECO:0000256" key="1">
    <source>
        <dbReference type="ARBA" id="ARBA00022679"/>
    </source>
</evidence>
<dbReference type="PROSITE" id="PS51186">
    <property type="entry name" value="GNAT"/>
    <property type="match status" value="1"/>
</dbReference>